<dbReference type="PANTHER" id="PTHR42852:SF13">
    <property type="entry name" value="PROTEIN DIPZ"/>
    <property type="match status" value="1"/>
</dbReference>
<dbReference type="CDD" id="cd02966">
    <property type="entry name" value="TlpA_like_family"/>
    <property type="match status" value="1"/>
</dbReference>
<dbReference type="InterPro" id="IPR013766">
    <property type="entry name" value="Thioredoxin_domain"/>
</dbReference>
<organism evidence="1 2">
    <name type="scientific">Tessaracoccus flavus</name>
    <dbReference type="NCBI Taxonomy" id="1610493"/>
    <lineage>
        <taxon>Bacteria</taxon>
        <taxon>Bacillati</taxon>
        <taxon>Actinomycetota</taxon>
        <taxon>Actinomycetes</taxon>
        <taxon>Propionibacteriales</taxon>
        <taxon>Propionibacteriaceae</taxon>
        <taxon>Tessaracoccus</taxon>
    </lineage>
</organism>
<sequence length="186" mass="19780">MRDPGGLLRGRLVGVLGLVLLTALVLGAIHLVRGSDATAASDAAEGVPGDGPKVGASAPDFRGLDLDGVPVQLEDYAGKPLWLLFQATWCSICRAELPDVEEASDRIDVVAFYMREDRDLVTDYAERMKLTIRSVPDPIGEISLTYLATSVPTHFFVDADGVIRAVHKGALSPAEIDEKLALVGVA</sequence>
<evidence type="ECO:0000313" key="2">
    <source>
        <dbReference type="Proteomes" id="UP000188324"/>
    </source>
</evidence>
<dbReference type="PROSITE" id="PS51352">
    <property type="entry name" value="THIOREDOXIN_2"/>
    <property type="match status" value="1"/>
</dbReference>
<dbReference type="Gene3D" id="3.40.30.10">
    <property type="entry name" value="Glutaredoxin"/>
    <property type="match status" value="1"/>
</dbReference>
<dbReference type="InterPro" id="IPR000866">
    <property type="entry name" value="AhpC/TSA"/>
</dbReference>
<dbReference type="InterPro" id="IPR050553">
    <property type="entry name" value="Thioredoxin_ResA/DsbE_sf"/>
</dbReference>
<dbReference type="AlphaFoldDB" id="A0A1Q2CCH6"/>
<dbReference type="STRING" id="1610493.RPIT_02450"/>
<reference evidence="1 2" key="1">
    <citation type="journal article" date="2016" name="Int. J. Syst. Evol. Microbiol.">
        <title>Tessaracoccus flavus sp. nov., isolated from the drainage system of a lindane-producing factory.</title>
        <authorList>
            <person name="Kumari R."/>
            <person name="Singh P."/>
            <person name="Schumann P."/>
            <person name="Lal R."/>
        </authorList>
    </citation>
    <scope>NUCLEOTIDE SEQUENCE [LARGE SCALE GENOMIC DNA]</scope>
    <source>
        <strain evidence="1 2">RP1T</strain>
    </source>
</reference>
<dbReference type="SUPFAM" id="SSF52833">
    <property type="entry name" value="Thioredoxin-like"/>
    <property type="match status" value="1"/>
</dbReference>
<evidence type="ECO:0000313" key="1">
    <source>
        <dbReference type="EMBL" id="AQP43819.1"/>
    </source>
</evidence>
<dbReference type="KEGG" id="tfl:RPIT_02450"/>
<dbReference type="InterPro" id="IPR036249">
    <property type="entry name" value="Thioredoxin-like_sf"/>
</dbReference>
<dbReference type="Proteomes" id="UP000188324">
    <property type="component" value="Chromosome"/>
</dbReference>
<proteinExistence type="predicted"/>
<dbReference type="Pfam" id="PF00578">
    <property type="entry name" value="AhpC-TSA"/>
    <property type="match status" value="1"/>
</dbReference>
<keyword evidence="2" id="KW-1185">Reference proteome</keyword>
<protein>
    <submittedName>
        <fullName evidence="1">Uncharacterized protein</fullName>
    </submittedName>
</protein>
<dbReference type="OrthoDB" id="9790194at2"/>
<dbReference type="PANTHER" id="PTHR42852">
    <property type="entry name" value="THIOL:DISULFIDE INTERCHANGE PROTEIN DSBE"/>
    <property type="match status" value="1"/>
</dbReference>
<dbReference type="EMBL" id="CP019605">
    <property type="protein sequence ID" value="AQP43819.1"/>
    <property type="molecule type" value="Genomic_DNA"/>
</dbReference>
<dbReference type="RefSeq" id="WP_077340265.1">
    <property type="nucleotide sequence ID" value="NZ_CP019605.1"/>
</dbReference>
<gene>
    <name evidence="1" type="ORF">RPIT_02450</name>
</gene>
<name>A0A1Q2CCH6_9ACTN</name>
<dbReference type="GO" id="GO:0016209">
    <property type="term" value="F:antioxidant activity"/>
    <property type="evidence" value="ECO:0007669"/>
    <property type="project" value="InterPro"/>
</dbReference>
<dbReference type="GO" id="GO:0016491">
    <property type="term" value="F:oxidoreductase activity"/>
    <property type="evidence" value="ECO:0007669"/>
    <property type="project" value="InterPro"/>
</dbReference>
<accession>A0A1Q2CCH6</accession>